<dbReference type="InterPro" id="IPR013098">
    <property type="entry name" value="Ig_I-set"/>
</dbReference>
<evidence type="ECO:0000259" key="6">
    <source>
        <dbReference type="PROSITE" id="PS50835"/>
    </source>
</evidence>
<keyword evidence="3" id="KW-0393">Immunoglobulin domain</keyword>
<dbReference type="Pfam" id="PF07679">
    <property type="entry name" value="I-set"/>
    <property type="match status" value="1"/>
</dbReference>
<dbReference type="InterPro" id="IPR013783">
    <property type="entry name" value="Ig-like_fold"/>
</dbReference>
<dbReference type="InterPro" id="IPR018159">
    <property type="entry name" value="Spectrin/alpha-actinin"/>
</dbReference>
<comment type="similarity">
    <text evidence="1">Belongs to the protein kinase superfamily. CAMK Ser/Thr protein kinase family.</text>
</comment>
<dbReference type="InterPro" id="IPR036179">
    <property type="entry name" value="Ig-like_dom_sf"/>
</dbReference>
<dbReference type="SUPFAM" id="SSF46966">
    <property type="entry name" value="Spectrin repeat"/>
    <property type="match status" value="3"/>
</dbReference>
<dbReference type="SMART" id="SM00150">
    <property type="entry name" value="SPEC"/>
    <property type="match status" value="3"/>
</dbReference>
<sequence length="1557" mass="175993">MSAPTETNKQIGADTQANETGTTTISSVAIQSGATKLVLALLQCAECIKLKIQEMVPLFTDIGSNLEEASQLCKQHDSVLEKLQGQQNPVEELLKQADETITRQKPRKEVYQAMADSLGHAWRDLNSQLEQRKLILHQAVMFHTRARTLLEKLTRAEMEFGESFIPHDAQKCHQALEQLRTAREALTNCSKQLSTEADLLLDFVRPIAERSLADSRSEYMRKAAEKTLREISDYEEFLQTKMAEVEVILSQREFMLIGSTRKRELEEGLRSLEEWYRSVSKKILDERSLGSSSQTTQAILNDLIGKLDDVKNKRQQAAIKLLKSTEDPSCGGYTSSDLQQRAYLLLSNITDVEESLHTRIEYLHKAEDFFTKTDEIIGNNKDDADADCAKRKEILVKEAQDLVKFYEVEPSAVAGVKIALNKLINRTTAETITSTISQTSTSGRKKADTTGGQSLLSSRPKISEEKLLMKSAGQRPNKPLPAVPNLSAREKVESTLTTETAKVSTTQDQPAAANDERSLLTSPTESDLYEEVTPQSLNEDKLQPDVPRKLEKYKESLVNESIQDTFPSKDQVAPQQIETIQAPPASVEGSFDQKVVCKSMDKEIKEKKTTYKEVHLEEAKITSTGILRKEFKSEVKLQVATMIADTKTTPSRCIDEQKTNDQAFVIQRSPSFVNFCSKICSIEKWLHEVLDAFLQQNVAIGADLINVKKFYQEHSKIQNDLKVKEMDALAAFSTLPAVLSIGGDDAADAQKHGQKLRDDWERIGNILELRVRLAQRYVNFLKLSVQLSSDMSEVEESVGRARADLSEVEQKNLFQSWMNAQQAIVQFNHQAKIIQDDAKRMQDPYLDVAALVSAVQAVQATVSTRRDILKKTFDVWEDRKRSPPPPKISQAEQLMRETQRTKESAQKLEKELFPIIPRELNRAESIRRYLNRHIDTLMPLVRTVQSELEVRLRSMDHLLTKAQHESEKKELLKVKDVLEEALSRLLTKISDYESIVEKLAGFLVNVEKMEKSAETVEKLGKGSGCDPIALEDLGRALETQQTHALDRVVILAQESDQLVQLIDKLEPAAAATRDKEKISRLVEATRQHFESVLSQQKVKLAESKKLLDFKANTQMLNQRIDQLSEDLSSLRSAFGDNFIAAKTAQTSFEHFEETVKCLERQINEFVKLSQRLTSDRRLDTRQVKSEVASLQFKWNAFTRLVQDNRKLVDVGVLYFSVLDETEKWYRETNDYLVRVNQLCNNAQRADKEVLLNEVQSRIHSSQLDQEDRLKKLISLGQQLYQGRVPANAERVIQETRTVLETLQLLVAQLRKQSMQASLMQFQQPAIPQQPTKSQSFASQSSFQTSFSSTQEVKSMFLQSQEKNTKAFTSVHEEQTRSFRQVEQHAPAPVKRMHSVQLFRAPNNSEVGGQTTVASCPSSVAEDVPATSRSKTFPRNASSARRNLPAVGGLLSSSSYPFFAVPLEDIETPELRRVTLRCVVQAFPAPRISWYKDGTMIRPNNYITPTFDDSTGECTLCMQEVFVADSGLYSCKAVNSSGLAETKARLCVRGERFRIRLY</sequence>
<proteinExistence type="inferred from homology"/>
<dbReference type="RefSeq" id="XP_022664872.1">
    <property type="nucleotide sequence ID" value="XM_022809137.1"/>
</dbReference>
<dbReference type="GO" id="GO:0005737">
    <property type="term" value="C:cytoplasm"/>
    <property type="evidence" value="ECO:0007669"/>
    <property type="project" value="TreeGrafter"/>
</dbReference>
<protein>
    <recommendedName>
        <fullName evidence="6">Ig-like domain-containing protein</fullName>
    </recommendedName>
</protein>
<dbReference type="PROSITE" id="PS50835">
    <property type="entry name" value="IG_LIKE"/>
    <property type="match status" value="1"/>
</dbReference>
<keyword evidence="2" id="KW-0344">Guanine-nucleotide releasing factor</keyword>
<dbReference type="InterPro" id="IPR003598">
    <property type="entry name" value="Ig_sub2"/>
</dbReference>
<dbReference type="GO" id="GO:0005085">
    <property type="term" value="F:guanyl-nucleotide exchange factor activity"/>
    <property type="evidence" value="ECO:0007669"/>
    <property type="project" value="UniProtKB-KW"/>
</dbReference>
<feature type="coiled-coil region" evidence="4">
    <location>
        <begin position="1106"/>
        <end position="1161"/>
    </location>
</feature>
<dbReference type="InterPro" id="IPR058157">
    <property type="entry name" value="Spectrin_met"/>
</dbReference>
<dbReference type="SUPFAM" id="SSF48726">
    <property type="entry name" value="Immunoglobulin"/>
    <property type="match status" value="1"/>
</dbReference>
<dbReference type="PANTHER" id="PTHR22826">
    <property type="entry name" value="RHO GUANINE EXCHANGE FACTOR-RELATED"/>
    <property type="match status" value="1"/>
</dbReference>
<evidence type="ECO:0000256" key="4">
    <source>
        <dbReference type="SAM" id="Coils"/>
    </source>
</evidence>
<dbReference type="InParanoid" id="A0A7M7KE44"/>
<feature type="domain" description="Ig-like" evidence="6">
    <location>
        <begin position="1456"/>
        <end position="1546"/>
    </location>
</feature>
<dbReference type="PANTHER" id="PTHR22826:SF106">
    <property type="entry name" value="TRIO, ISOFORM A"/>
    <property type="match status" value="1"/>
</dbReference>
<evidence type="ECO:0000256" key="1">
    <source>
        <dbReference type="ARBA" id="ARBA00006692"/>
    </source>
</evidence>
<organism evidence="7 8">
    <name type="scientific">Varroa destructor</name>
    <name type="common">Honeybee mite</name>
    <dbReference type="NCBI Taxonomy" id="109461"/>
    <lineage>
        <taxon>Eukaryota</taxon>
        <taxon>Metazoa</taxon>
        <taxon>Ecdysozoa</taxon>
        <taxon>Arthropoda</taxon>
        <taxon>Chelicerata</taxon>
        <taxon>Arachnida</taxon>
        <taxon>Acari</taxon>
        <taxon>Parasitiformes</taxon>
        <taxon>Mesostigmata</taxon>
        <taxon>Gamasina</taxon>
        <taxon>Dermanyssoidea</taxon>
        <taxon>Varroidae</taxon>
        <taxon>Varroa</taxon>
    </lineage>
</organism>
<feature type="coiled-coil region" evidence="4">
    <location>
        <begin position="961"/>
        <end position="988"/>
    </location>
</feature>
<feature type="compositionally biased region" description="Basic and acidic residues" evidence="5">
    <location>
        <begin position="894"/>
        <end position="903"/>
    </location>
</feature>
<dbReference type="GO" id="GO:0019898">
    <property type="term" value="C:extrinsic component of membrane"/>
    <property type="evidence" value="ECO:0007669"/>
    <property type="project" value="TreeGrafter"/>
</dbReference>
<dbReference type="EnsemblMetazoa" id="XM_022809137">
    <property type="protein sequence ID" value="XP_022664872"/>
    <property type="gene ID" value="LOC111251953"/>
</dbReference>
<feature type="compositionally biased region" description="Polar residues" evidence="5">
    <location>
        <begin position="494"/>
        <end position="509"/>
    </location>
</feature>
<name>A0A7M7KE44_VARDE</name>
<dbReference type="InterPro" id="IPR051336">
    <property type="entry name" value="RhoGEF_Guanine_NuclExch_SF"/>
</dbReference>
<dbReference type="OrthoDB" id="6486587at2759"/>
<evidence type="ECO:0000256" key="5">
    <source>
        <dbReference type="SAM" id="MobiDB-lite"/>
    </source>
</evidence>
<evidence type="ECO:0000256" key="2">
    <source>
        <dbReference type="ARBA" id="ARBA00022658"/>
    </source>
</evidence>
<keyword evidence="4" id="KW-0175">Coiled coil</keyword>
<dbReference type="Gene3D" id="1.20.58.60">
    <property type="match status" value="3"/>
</dbReference>
<evidence type="ECO:0000313" key="7">
    <source>
        <dbReference type="EnsemblMetazoa" id="XP_022664872"/>
    </source>
</evidence>
<accession>A0A7M7KE44</accession>
<dbReference type="Gene3D" id="2.60.40.10">
    <property type="entry name" value="Immunoglobulins"/>
    <property type="match status" value="1"/>
</dbReference>
<keyword evidence="8" id="KW-1185">Reference proteome</keyword>
<dbReference type="InterPro" id="IPR002017">
    <property type="entry name" value="Spectrin_repeat"/>
</dbReference>
<reference evidence="7" key="1">
    <citation type="submission" date="2021-01" db="UniProtKB">
        <authorList>
            <consortium name="EnsemblMetazoa"/>
        </authorList>
    </citation>
    <scope>IDENTIFICATION</scope>
</reference>
<evidence type="ECO:0000313" key="8">
    <source>
        <dbReference type="Proteomes" id="UP000594260"/>
    </source>
</evidence>
<dbReference type="FunFam" id="2.60.40.10:FF:000080">
    <property type="entry name" value="Myosin light chain kinase, smooth muscle"/>
    <property type="match status" value="1"/>
</dbReference>
<dbReference type="InterPro" id="IPR007110">
    <property type="entry name" value="Ig-like_dom"/>
</dbReference>
<dbReference type="Pfam" id="PF00435">
    <property type="entry name" value="Spectrin"/>
    <property type="match status" value="1"/>
</dbReference>
<feature type="region of interest" description="Disordered" evidence="5">
    <location>
        <begin position="878"/>
        <end position="903"/>
    </location>
</feature>
<dbReference type="SMART" id="SM00409">
    <property type="entry name" value="IG"/>
    <property type="match status" value="1"/>
</dbReference>
<dbReference type="GeneID" id="111251953"/>
<dbReference type="SMART" id="SM00408">
    <property type="entry name" value="IGc2"/>
    <property type="match status" value="1"/>
</dbReference>
<evidence type="ECO:0000256" key="3">
    <source>
        <dbReference type="ARBA" id="ARBA00023319"/>
    </source>
</evidence>
<feature type="region of interest" description="Disordered" evidence="5">
    <location>
        <begin position="435"/>
        <end position="534"/>
    </location>
</feature>
<dbReference type="Proteomes" id="UP000594260">
    <property type="component" value="Unplaced"/>
</dbReference>
<dbReference type="InterPro" id="IPR003599">
    <property type="entry name" value="Ig_sub"/>
</dbReference>
<dbReference type="Pfam" id="PF25101">
    <property type="entry name" value="Spectrin_7"/>
    <property type="match status" value="1"/>
</dbReference>
<dbReference type="KEGG" id="vde:111251953"/>